<evidence type="ECO:0000256" key="3">
    <source>
        <dbReference type="ARBA" id="ARBA00022989"/>
    </source>
</evidence>
<accession>A0A9W7FYG9</accession>
<keyword evidence="8" id="KW-1185">Reference proteome</keyword>
<feature type="transmembrane region" description="Helical" evidence="5">
    <location>
        <begin position="116"/>
        <end position="136"/>
    </location>
</feature>
<dbReference type="InterPro" id="IPR003807">
    <property type="entry name" value="DUF202"/>
</dbReference>
<evidence type="ECO:0000313" key="8">
    <source>
        <dbReference type="Proteomes" id="UP001165065"/>
    </source>
</evidence>
<feature type="transmembrane region" description="Helical" evidence="5">
    <location>
        <begin position="76"/>
        <end position="95"/>
    </location>
</feature>
<dbReference type="EMBL" id="BRYA01000584">
    <property type="protein sequence ID" value="GMI24503.1"/>
    <property type="molecule type" value="Genomic_DNA"/>
</dbReference>
<keyword evidence="2 5" id="KW-0812">Transmembrane</keyword>
<evidence type="ECO:0000256" key="4">
    <source>
        <dbReference type="ARBA" id="ARBA00023136"/>
    </source>
</evidence>
<keyword evidence="4 5" id="KW-0472">Membrane</keyword>
<name>A0A9W7FYG9_9STRA</name>
<dbReference type="PANTHER" id="PTHR46140">
    <property type="entry name" value="VACUOLAR TRANSPORTER CHAPERONE 1-RELATED"/>
    <property type="match status" value="1"/>
</dbReference>
<comment type="caution">
    <text evidence="7">The sequence shown here is derived from an EMBL/GenBank/DDBJ whole genome shotgun (WGS) entry which is preliminary data.</text>
</comment>
<evidence type="ECO:0000256" key="1">
    <source>
        <dbReference type="ARBA" id="ARBA00004127"/>
    </source>
</evidence>
<protein>
    <recommendedName>
        <fullName evidence="6">DUF202 domain-containing protein</fullName>
    </recommendedName>
</protein>
<keyword evidence="3 5" id="KW-1133">Transmembrane helix</keyword>
<dbReference type="InterPro" id="IPR051572">
    <property type="entry name" value="VTC_Complex_Subunit"/>
</dbReference>
<feature type="transmembrane region" description="Helical" evidence="5">
    <location>
        <begin position="42"/>
        <end position="64"/>
    </location>
</feature>
<feature type="domain" description="DUF202" evidence="6">
    <location>
        <begin position="33"/>
        <end position="102"/>
    </location>
</feature>
<dbReference type="GO" id="GO:0012505">
    <property type="term" value="C:endomembrane system"/>
    <property type="evidence" value="ECO:0007669"/>
    <property type="project" value="UniProtKB-SubCell"/>
</dbReference>
<sequence length="145" mass="16261">MLSKAWNAVVGGGEQQKEKRLKMRKVPIKVEPKVFFANERTFLAWLHTALTLASISIAIVSFSADAEQTEGGFAFSQMYGLTLLPVSIAFVVYALRQYTKRAGMIRRREPGPYEDVKGPVVLAVMLMMAIFGNFAIKLVEIFRED</sequence>
<dbReference type="OrthoDB" id="2243669at2759"/>
<organism evidence="7 8">
    <name type="scientific">Triparma columacea</name>
    <dbReference type="NCBI Taxonomy" id="722753"/>
    <lineage>
        <taxon>Eukaryota</taxon>
        <taxon>Sar</taxon>
        <taxon>Stramenopiles</taxon>
        <taxon>Ochrophyta</taxon>
        <taxon>Bolidophyceae</taxon>
        <taxon>Parmales</taxon>
        <taxon>Triparmaceae</taxon>
        <taxon>Triparma</taxon>
    </lineage>
</organism>
<dbReference type="AlphaFoldDB" id="A0A9W7FYG9"/>
<dbReference type="Proteomes" id="UP001165065">
    <property type="component" value="Unassembled WGS sequence"/>
</dbReference>
<comment type="subcellular location">
    <subcellularLocation>
        <location evidence="1">Endomembrane system</location>
        <topology evidence="1">Multi-pass membrane protein</topology>
    </subcellularLocation>
</comment>
<dbReference type="PANTHER" id="PTHR46140:SF1">
    <property type="entry name" value="VACUOLAR TRANSPORTER CHAPERONE COMPLEX SUBUNIT 4-RELATED"/>
    <property type="match status" value="1"/>
</dbReference>
<reference evidence="8" key="1">
    <citation type="journal article" date="2023" name="Commun. Biol.">
        <title>Genome analysis of Parmales, the sister group of diatoms, reveals the evolutionary specialization of diatoms from phago-mixotrophs to photoautotrophs.</title>
        <authorList>
            <person name="Ban H."/>
            <person name="Sato S."/>
            <person name="Yoshikawa S."/>
            <person name="Yamada K."/>
            <person name="Nakamura Y."/>
            <person name="Ichinomiya M."/>
            <person name="Sato N."/>
            <person name="Blanc-Mathieu R."/>
            <person name="Endo H."/>
            <person name="Kuwata A."/>
            <person name="Ogata H."/>
        </authorList>
    </citation>
    <scope>NUCLEOTIDE SEQUENCE [LARGE SCALE GENOMIC DNA]</scope>
</reference>
<proteinExistence type="predicted"/>
<evidence type="ECO:0000259" key="6">
    <source>
        <dbReference type="Pfam" id="PF02656"/>
    </source>
</evidence>
<evidence type="ECO:0000256" key="5">
    <source>
        <dbReference type="SAM" id="Phobius"/>
    </source>
</evidence>
<evidence type="ECO:0000313" key="7">
    <source>
        <dbReference type="EMBL" id="GMI24503.1"/>
    </source>
</evidence>
<evidence type="ECO:0000256" key="2">
    <source>
        <dbReference type="ARBA" id="ARBA00022692"/>
    </source>
</evidence>
<gene>
    <name evidence="7" type="ORF">TrCOL_g623</name>
</gene>
<dbReference type="Pfam" id="PF02656">
    <property type="entry name" value="DUF202"/>
    <property type="match status" value="1"/>
</dbReference>